<dbReference type="Proteomes" id="UP001458946">
    <property type="component" value="Unassembled WGS sequence"/>
</dbReference>
<dbReference type="SMART" id="SM01008">
    <property type="entry name" value="Ald_Xan_dh_C"/>
    <property type="match status" value="1"/>
</dbReference>
<keyword evidence="2" id="KW-0560">Oxidoreductase</keyword>
<dbReference type="InterPro" id="IPR036856">
    <property type="entry name" value="Ald_Oxase/Xan_DH_a/b_sf"/>
</dbReference>
<dbReference type="SUPFAM" id="SSF54665">
    <property type="entry name" value="CO dehydrogenase molybdoprotein N-domain-like"/>
    <property type="match status" value="1"/>
</dbReference>
<organism evidence="4 5">
    <name type="scientific">Deinococcus xinjiangensis</name>
    <dbReference type="NCBI Taxonomy" id="457454"/>
    <lineage>
        <taxon>Bacteria</taxon>
        <taxon>Thermotogati</taxon>
        <taxon>Deinococcota</taxon>
        <taxon>Deinococci</taxon>
        <taxon>Deinococcales</taxon>
        <taxon>Deinococcaceae</taxon>
        <taxon>Deinococcus</taxon>
    </lineage>
</organism>
<proteinExistence type="predicted"/>
<keyword evidence="5" id="KW-1185">Reference proteome</keyword>
<evidence type="ECO:0000256" key="1">
    <source>
        <dbReference type="ARBA" id="ARBA00022505"/>
    </source>
</evidence>
<keyword evidence="1" id="KW-0500">Molybdenum</keyword>
<dbReference type="SUPFAM" id="SSF56003">
    <property type="entry name" value="Molybdenum cofactor-binding domain"/>
    <property type="match status" value="1"/>
</dbReference>
<dbReference type="Pfam" id="PF20256">
    <property type="entry name" value="MoCoBD_2"/>
    <property type="match status" value="2"/>
</dbReference>
<dbReference type="InterPro" id="IPR037165">
    <property type="entry name" value="AldOxase/xan_DH_Mopterin-bd_sf"/>
</dbReference>
<gene>
    <name evidence="4" type="primary">paoC_1</name>
    <name evidence="4" type="ORF">Dxin01_01989</name>
</gene>
<dbReference type="EMBL" id="BAABRN010000020">
    <property type="protein sequence ID" value="GAA5502246.1"/>
    <property type="molecule type" value="Genomic_DNA"/>
</dbReference>
<dbReference type="RefSeq" id="WP_353542219.1">
    <property type="nucleotide sequence ID" value="NZ_BAABRN010000020.1"/>
</dbReference>
<dbReference type="PANTHER" id="PTHR11908">
    <property type="entry name" value="XANTHINE DEHYDROGENASE"/>
    <property type="match status" value="1"/>
</dbReference>
<dbReference type="InterPro" id="IPR000674">
    <property type="entry name" value="Ald_Oxase/Xan_DH_a/b"/>
</dbReference>
<dbReference type="Gene3D" id="3.30.365.10">
    <property type="entry name" value="Aldehyde oxidase/xanthine dehydrogenase, molybdopterin binding domain"/>
    <property type="match status" value="4"/>
</dbReference>
<protein>
    <submittedName>
        <fullName evidence="4">Aldehyde oxidoreductase molybdenum-binding subunit PaoC</fullName>
    </submittedName>
</protein>
<feature type="domain" description="Aldehyde oxidase/xanthine dehydrogenase a/b hammerhead" evidence="3">
    <location>
        <begin position="26"/>
        <end position="130"/>
    </location>
</feature>
<dbReference type="PANTHER" id="PTHR11908:SF132">
    <property type="entry name" value="ALDEHYDE OXIDASE 1-RELATED"/>
    <property type="match status" value="1"/>
</dbReference>
<evidence type="ECO:0000313" key="5">
    <source>
        <dbReference type="Proteomes" id="UP001458946"/>
    </source>
</evidence>
<accession>A0ABP9VAE9</accession>
<dbReference type="Pfam" id="PF02738">
    <property type="entry name" value="MoCoBD_1"/>
    <property type="match status" value="1"/>
</dbReference>
<evidence type="ECO:0000313" key="4">
    <source>
        <dbReference type="EMBL" id="GAA5502246.1"/>
    </source>
</evidence>
<name>A0ABP9VAE9_9DEIO</name>
<comment type="caution">
    <text evidence="4">The sequence shown here is derived from an EMBL/GenBank/DDBJ whole genome shotgun (WGS) entry which is preliminary data.</text>
</comment>
<dbReference type="InterPro" id="IPR008274">
    <property type="entry name" value="AldOxase/xan_DH_MoCoBD1"/>
</dbReference>
<dbReference type="Gene3D" id="3.90.1170.50">
    <property type="entry name" value="Aldehyde oxidase/xanthine dehydrogenase, a/b hammerhead"/>
    <property type="match status" value="1"/>
</dbReference>
<dbReference type="InterPro" id="IPR016208">
    <property type="entry name" value="Ald_Oxase/xanthine_DH-like"/>
</dbReference>
<dbReference type="InterPro" id="IPR046867">
    <property type="entry name" value="AldOxase/xan_DH_MoCoBD2"/>
</dbReference>
<evidence type="ECO:0000259" key="3">
    <source>
        <dbReference type="SMART" id="SM01008"/>
    </source>
</evidence>
<evidence type="ECO:0000256" key="2">
    <source>
        <dbReference type="ARBA" id="ARBA00023002"/>
    </source>
</evidence>
<dbReference type="Pfam" id="PF01315">
    <property type="entry name" value="Ald_Xan_dh_C"/>
    <property type="match status" value="1"/>
</dbReference>
<sequence>MTTSKASPTPNIGRDRVRVDGPLKVTGTAPYAYEKAVENPLYLYPLTATIARGKVNNIDASAAEALAGVQLVLTHQNAPRLYVKVDTALYILQNNEIHYRGQYIGAVVADSPEVARHAASLVRLDYDEQPHDAEFRLGHPETFTPKRVNAAKPADSKKGDVEAALATAAHTLDQEYTTPNEHHNPIEPHPIIAIWHEDAGLLPTATRLTLHDSNQGPAFNMLLLPPLLGLLPTQIEILSPYVGGSFGTKGMPHSHMVLAILAAKKLAGRPVKYALTRQQMFKTTGFRPESWQRVRLAADSRGQLTAIAHDAVAPTARLKHFIEQTATPMRTMYAAPNRESSHRGVPLDIAPASFMRAPGEFTGMFALETAMDELAEACGLDPIEFRIRNEPVVDPEDDKPFSTRNLVACLREGAGAFGWDKRQAAGTRQDGEWRYGLGVAAATYPDQHLFHTFARIRFEGGRYKVELQAADIGTGAWTILGQIAADALGVDIGLIDMEIGRSDLPFAMAAGGSMGTYTWGSSIMVAAVKFRDKYGTNPPEGASVRAAGHRPKDFKKFSRHTFGAHFAEVKVSAVTGEVRVTRMLGVYAAGKIINPRTANSQFIGGMTMGISAALHEESYLDPRFGHVVNGDFAGYHIAAHADIADVRALWIDEFDPYFGPTGAKGIGEVSIVGVPAAIGNAIYNATGKRLRDLPFTPDKLLGA</sequence>
<reference evidence="4 5" key="1">
    <citation type="submission" date="2024-02" db="EMBL/GenBank/DDBJ databases">
        <title>Deinococcus xinjiangensis NBRC 107630.</title>
        <authorList>
            <person name="Ichikawa N."/>
            <person name="Katano-Makiyama Y."/>
            <person name="Hidaka K."/>
        </authorList>
    </citation>
    <scope>NUCLEOTIDE SEQUENCE [LARGE SCALE GENOMIC DNA]</scope>
    <source>
        <strain evidence="4 5">NBRC 107630</strain>
    </source>
</reference>